<evidence type="ECO:0000256" key="1">
    <source>
        <dbReference type="ARBA" id="ARBA00023002"/>
    </source>
</evidence>
<organism evidence="3 4">
    <name type="scientific">Mycobacterium parmense</name>
    <dbReference type="NCBI Taxonomy" id="185642"/>
    <lineage>
        <taxon>Bacteria</taxon>
        <taxon>Bacillati</taxon>
        <taxon>Actinomycetota</taxon>
        <taxon>Actinomycetes</taxon>
        <taxon>Mycobacteriales</taxon>
        <taxon>Mycobacteriaceae</taxon>
        <taxon>Mycobacterium</taxon>
        <taxon>Mycobacterium simiae complex</taxon>
    </lineage>
</organism>
<reference evidence="3 4" key="1">
    <citation type="journal article" date="2019" name="Emerg. Microbes Infect.">
        <title>Comprehensive subspecies identification of 175 nontuberculous mycobacteria species based on 7547 genomic profiles.</title>
        <authorList>
            <person name="Matsumoto Y."/>
            <person name="Kinjo T."/>
            <person name="Motooka D."/>
            <person name="Nabeya D."/>
            <person name="Jung N."/>
            <person name="Uechi K."/>
            <person name="Horii T."/>
            <person name="Iida T."/>
            <person name="Fujita J."/>
            <person name="Nakamura S."/>
        </authorList>
    </citation>
    <scope>NUCLEOTIDE SEQUENCE [LARGE SCALE GENOMIC DNA]</scope>
    <source>
        <strain evidence="3 4">JCM 14742</strain>
    </source>
</reference>
<evidence type="ECO:0000259" key="2">
    <source>
        <dbReference type="Pfam" id="PF01243"/>
    </source>
</evidence>
<dbReference type="GO" id="GO:0016627">
    <property type="term" value="F:oxidoreductase activity, acting on the CH-CH group of donors"/>
    <property type="evidence" value="ECO:0007669"/>
    <property type="project" value="TreeGrafter"/>
</dbReference>
<proteinExistence type="predicted"/>
<evidence type="ECO:0000313" key="3">
    <source>
        <dbReference type="EMBL" id="BBZ46506.1"/>
    </source>
</evidence>
<dbReference type="InterPro" id="IPR011576">
    <property type="entry name" value="Pyridox_Oxase_N"/>
</dbReference>
<dbReference type="InterPro" id="IPR012349">
    <property type="entry name" value="Split_barrel_FMN-bd"/>
</dbReference>
<sequence>METLYPLFGFSVNVSDSRDPSDMLLPLAPEPYTAPTDRDMLPSERREFVRTHRTCVFGYRRRSDGPAMSVVYYIPTDTGELLVSTMAGRGKARVVERDGKVSLCVLDERWPFTYLQVYADASLDSDRELAVDVMMAVAGRMSGEPLGEEARPHIREMSEREDRVVIRCRPYASYATPPRHLHRNDQVEQLSHWVSGVVPWDAADPS</sequence>
<dbReference type="Gene3D" id="2.30.110.10">
    <property type="entry name" value="Electron Transport, Fmn-binding Protein, Chain A"/>
    <property type="match status" value="1"/>
</dbReference>
<keyword evidence="4" id="KW-1185">Reference proteome</keyword>
<dbReference type="Pfam" id="PF01243">
    <property type="entry name" value="PNPOx_N"/>
    <property type="match status" value="1"/>
</dbReference>
<evidence type="ECO:0000313" key="4">
    <source>
        <dbReference type="Proteomes" id="UP000467105"/>
    </source>
</evidence>
<dbReference type="GO" id="GO:0070967">
    <property type="term" value="F:coenzyme F420 binding"/>
    <property type="evidence" value="ECO:0007669"/>
    <property type="project" value="TreeGrafter"/>
</dbReference>
<dbReference type="PANTHER" id="PTHR35176:SF6">
    <property type="entry name" value="HEME OXYGENASE HI_0854-RELATED"/>
    <property type="match status" value="1"/>
</dbReference>
<dbReference type="InterPro" id="IPR052019">
    <property type="entry name" value="F420H2_bilvrd_red/Heme_oxyg"/>
</dbReference>
<dbReference type="AlphaFoldDB" id="A0A7I7YXG4"/>
<feature type="domain" description="Pyridoxamine 5'-phosphate oxidase N-terminal" evidence="2">
    <location>
        <begin position="42"/>
        <end position="170"/>
    </location>
</feature>
<gene>
    <name evidence="3" type="ORF">MPRM_37870</name>
</gene>
<dbReference type="SUPFAM" id="SSF50475">
    <property type="entry name" value="FMN-binding split barrel"/>
    <property type="match status" value="1"/>
</dbReference>
<dbReference type="EMBL" id="AP022614">
    <property type="protein sequence ID" value="BBZ46506.1"/>
    <property type="molecule type" value="Genomic_DNA"/>
</dbReference>
<dbReference type="PANTHER" id="PTHR35176">
    <property type="entry name" value="HEME OXYGENASE HI_0854-RELATED"/>
    <property type="match status" value="1"/>
</dbReference>
<name>A0A7I7YXG4_9MYCO</name>
<keyword evidence="1" id="KW-0560">Oxidoreductase</keyword>
<dbReference type="GO" id="GO:0005829">
    <property type="term" value="C:cytosol"/>
    <property type="evidence" value="ECO:0007669"/>
    <property type="project" value="TreeGrafter"/>
</dbReference>
<accession>A0A7I7YXG4</accession>
<protein>
    <recommendedName>
        <fullName evidence="2">Pyridoxamine 5'-phosphate oxidase N-terminal domain-containing protein</fullName>
    </recommendedName>
</protein>
<dbReference type="Proteomes" id="UP000467105">
    <property type="component" value="Chromosome"/>
</dbReference>